<evidence type="ECO:0000313" key="3">
    <source>
        <dbReference type="Proteomes" id="UP000605992"/>
    </source>
</evidence>
<comment type="caution">
    <text evidence="2">The sequence shown here is derived from an EMBL/GenBank/DDBJ whole genome shotgun (WGS) entry which is preliminary data.</text>
</comment>
<organism evidence="2 3">
    <name type="scientific">Planotetraspora thailandica</name>
    <dbReference type="NCBI Taxonomy" id="487172"/>
    <lineage>
        <taxon>Bacteria</taxon>
        <taxon>Bacillati</taxon>
        <taxon>Actinomycetota</taxon>
        <taxon>Actinomycetes</taxon>
        <taxon>Streptosporangiales</taxon>
        <taxon>Streptosporangiaceae</taxon>
        <taxon>Planotetraspora</taxon>
    </lineage>
</organism>
<protein>
    <recommendedName>
        <fullName evidence="1">Hemerythrin-like domain-containing protein</fullName>
    </recommendedName>
</protein>
<dbReference type="EMBL" id="BOOR01000052">
    <property type="protein sequence ID" value="GII57481.1"/>
    <property type="molecule type" value="Genomic_DNA"/>
</dbReference>
<evidence type="ECO:0000313" key="2">
    <source>
        <dbReference type="EMBL" id="GII57481.1"/>
    </source>
</evidence>
<sequence>MQQNFDAREMEMLHKMFRREFSLAPGLVRRVEHGDQERTEVVAWHLTFILTALHNHHHFEDDEVWPFLLERGSDAISPHVRHVQEQHEGIESATSEMTDAVAAWKRDATAESGEVLARAVDRLVPLLLQHMAYEEQYVVPVMEKHISRAEWNLMIQAGAANLVPEDMPLEFGMMMYEGDPEIVADAISKMPEELSSVISAMAREAYAVHAERIHGTTNPPRSTDVA</sequence>
<reference evidence="2" key="1">
    <citation type="submission" date="2021-01" db="EMBL/GenBank/DDBJ databases">
        <title>Whole genome shotgun sequence of Planotetraspora thailandica NBRC 104271.</title>
        <authorList>
            <person name="Komaki H."/>
            <person name="Tamura T."/>
        </authorList>
    </citation>
    <scope>NUCLEOTIDE SEQUENCE</scope>
    <source>
        <strain evidence="2">NBRC 104271</strain>
    </source>
</reference>
<accession>A0A8J3V9M0</accession>
<feature type="domain" description="Hemerythrin-like" evidence="1">
    <location>
        <begin position="9"/>
        <end position="140"/>
    </location>
</feature>
<dbReference type="RefSeq" id="WP_203947609.1">
    <property type="nucleotide sequence ID" value="NZ_BOOR01000052.1"/>
</dbReference>
<dbReference type="Proteomes" id="UP000605992">
    <property type="component" value="Unassembled WGS sequence"/>
</dbReference>
<gene>
    <name evidence="2" type="ORF">Pth03_58700</name>
</gene>
<dbReference type="InterPro" id="IPR012312">
    <property type="entry name" value="Hemerythrin-like"/>
</dbReference>
<dbReference type="Pfam" id="PF01814">
    <property type="entry name" value="Hemerythrin"/>
    <property type="match status" value="1"/>
</dbReference>
<evidence type="ECO:0000259" key="1">
    <source>
        <dbReference type="Pfam" id="PF01814"/>
    </source>
</evidence>
<dbReference type="AlphaFoldDB" id="A0A8J3V9M0"/>
<proteinExistence type="predicted"/>
<dbReference type="CDD" id="cd12108">
    <property type="entry name" value="Hr-like"/>
    <property type="match status" value="1"/>
</dbReference>
<keyword evidence="3" id="KW-1185">Reference proteome</keyword>
<dbReference type="Gene3D" id="1.20.120.520">
    <property type="entry name" value="nmb1532 protein domain like"/>
    <property type="match status" value="1"/>
</dbReference>
<name>A0A8J3V9M0_9ACTN</name>